<name>X0XSC2_9ZZZZ</name>
<proteinExistence type="predicted"/>
<sequence>MGNMQRKIIKLLWNWNRDYLLGLKGFADNTIRYDDAFLDLFMEIYSQQRALLDIRGMYNIYRLVKKLINIEGDIAEVGVYKGGSARVICEVKGGKSLHLFDSFEGMPETNETIDKYKKGELGNTTLENVKNYLSKFKNVYFYKGYFPESARELTNRGCKFSFVNLDVDIYESTLNGLKFFYPKMNAGG</sequence>
<reference evidence="1" key="1">
    <citation type="journal article" date="2014" name="Front. Microbiol.">
        <title>High frequency of phylogenetically diverse reductive dehalogenase-homologous genes in deep subseafloor sedimentary metagenomes.</title>
        <authorList>
            <person name="Kawai M."/>
            <person name="Futagami T."/>
            <person name="Toyoda A."/>
            <person name="Takaki Y."/>
            <person name="Nishi S."/>
            <person name="Hori S."/>
            <person name="Arai W."/>
            <person name="Tsubouchi T."/>
            <person name="Morono Y."/>
            <person name="Uchiyama I."/>
            <person name="Ito T."/>
            <person name="Fujiyama A."/>
            <person name="Inagaki F."/>
            <person name="Takami H."/>
        </authorList>
    </citation>
    <scope>NUCLEOTIDE SEQUENCE</scope>
    <source>
        <strain evidence="1">Expedition CK06-06</strain>
    </source>
</reference>
<protein>
    <recommendedName>
        <fullName evidence="2">Macrocin O-methyltransferase</fullName>
    </recommendedName>
</protein>
<organism evidence="1">
    <name type="scientific">marine sediment metagenome</name>
    <dbReference type="NCBI Taxonomy" id="412755"/>
    <lineage>
        <taxon>unclassified sequences</taxon>
        <taxon>metagenomes</taxon>
        <taxon>ecological metagenomes</taxon>
    </lineage>
</organism>
<dbReference type="InterPro" id="IPR008884">
    <property type="entry name" value="TylF_MeTrfase"/>
</dbReference>
<evidence type="ECO:0008006" key="2">
    <source>
        <dbReference type="Google" id="ProtNLM"/>
    </source>
</evidence>
<dbReference type="PANTHER" id="PTHR40036:SF1">
    <property type="entry name" value="MACROCIN O-METHYLTRANSFERASE"/>
    <property type="match status" value="1"/>
</dbReference>
<evidence type="ECO:0000313" key="1">
    <source>
        <dbReference type="EMBL" id="GAG39533.1"/>
    </source>
</evidence>
<dbReference type="InterPro" id="IPR029063">
    <property type="entry name" value="SAM-dependent_MTases_sf"/>
</dbReference>
<dbReference type="Pfam" id="PF05711">
    <property type="entry name" value="TylF"/>
    <property type="match status" value="1"/>
</dbReference>
<gene>
    <name evidence="1" type="ORF">S01H1_67557</name>
</gene>
<dbReference type="PANTHER" id="PTHR40036">
    <property type="entry name" value="MACROCIN O-METHYLTRANSFERASE"/>
    <property type="match status" value="1"/>
</dbReference>
<comment type="caution">
    <text evidence="1">The sequence shown here is derived from an EMBL/GenBank/DDBJ whole genome shotgun (WGS) entry which is preliminary data.</text>
</comment>
<accession>X0XSC2</accession>
<dbReference type="AlphaFoldDB" id="X0XSC2"/>
<dbReference type="Gene3D" id="3.40.50.150">
    <property type="entry name" value="Vaccinia Virus protein VP39"/>
    <property type="match status" value="1"/>
</dbReference>
<dbReference type="EMBL" id="BARS01044756">
    <property type="protein sequence ID" value="GAG39533.1"/>
    <property type="molecule type" value="Genomic_DNA"/>
</dbReference>